<name>A0ABQ2GX69_9PSED</name>
<dbReference type="EMBL" id="BMNW01000006">
    <property type="protein sequence ID" value="GGM16206.1"/>
    <property type="molecule type" value="Genomic_DNA"/>
</dbReference>
<sequence length="54" mass="5945">MGSESHLGLVINHNQRMVERIDETFAWGSDGGWHGSVPVVVDVPLLSLNDDLED</sequence>
<proteinExistence type="predicted"/>
<keyword evidence="2" id="KW-1185">Reference proteome</keyword>
<accession>A0ABQ2GX69</accession>
<evidence type="ECO:0000313" key="1">
    <source>
        <dbReference type="EMBL" id="GGM16206.1"/>
    </source>
</evidence>
<organism evidence="1 2">
    <name type="scientific">Pseudomonas asuensis</name>
    <dbReference type="NCBI Taxonomy" id="1825787"/>
    <lineage>
        <taxon>Bacteria</taxon>
        <taxon>Pseudomonadati</taxon>
        <taxon>Pseudomonadota</taxon>
        <taxon>Gammaproteobacteria</taxon>
        <taxon>Pseudomonadales</taxon>
        <taxon>Pseudomonadaceae</taxon>
        <taxon>Pseudomonas</taxon>
    </lineage>
</organism>
<protein>
    <submittedName>
        <fullName evidence="1">Uncharacterized protein</fullName>
    </submittedName>
</protein>
<evidence type="ECO:0000313" key="2">
    <source>
        <dbReference type="Proteomes" id="UP000616499"/>
    </source>
</evidence>
<reference evidence="2" key="1">
    <citation type="journal article" date="2019" name="Int. J. Syst. Evol. Microbiol.">
        <title>The Global Catalogue of Microorganisms (GCM) 10K type strain sequencing project: providing services to taxonomists for standard genome sequencing and annotation.</title>
        <authorList>
            <consortium name="The Broad Institute Genomics Platform"/>
            <consortium name="The Broad Institute Genome Sequencing Center for Infectious Disease"/>
            <person name="Wu L."/>
            <person name="Ma J."/>
        </authorList>
    </citation>
    <scope>NUCLEOTIDE SEQUENCE [LARGE SCALE GENOMIC DNA]</scope>
    <source>
        <strain evidence="2">JCM 13501</strain>
    </source>
</reference>
<comment type="caution">
    <text evidence="1">The sequence shown here is derived from an EMBL/GenBank/DDBJ whole genome shotgun (WGS) entry which is preliminary data.</text>
</comment>
<gene>
    <name evidence="1" type="ORF">GCM10009425_28860</name>
</gene>
<dbReference type="Proteomes" id="UP000616499">
    <property type="component" value="Unassembled WGS sequence"/>
</dbReference>